<dbReference type="Proteomes" id="UP000293854">
    <property type="component" value="Unassembled WGS sequence"/>
</dbReference>
<dbReference type="KEGG" id="scv:A4G25_07345"/>
<dbReference type="GO" id="GO:0005886">
    <property type="term" value="C:plasma membrane"/>
    <property type="evidence" value="ECO:0007669"/>
    <property type="project" value="TreeGrafter"/>
</dbReference>
<keyword evidence="1" id="KW-0812">Transmembrane</keyword>
<dbReference type="PANTHER" id="PTHR34980:SF2">
    <property type="entry name" value="INNER MEMBRANE PROTEIN YHAH-RELATED"/>
    <property type="match status" value="1"/>
</dbReference>
<organism evidence="3 4">
    <name type="scientific">Staphylococcus condimenti</name>
    <dbReference type="NCBI Taxonomy" id="70255"/>
    <lineage>
        <taxon>Bacteria</taxon>
        <taxon>Bacillati</taxon>
        <taxon>Bacillota</taxon>
        <taxon>Bacilli</taxon>
        <taxon>Bacillales</taxon>
        <taxon>Staphylococcaceae</taxon>
        <taxon>Staphylococcus</taxon>
    </lineage>
</organism>
<dbReference type="RefSeq" id="WP_047132232.1">
    <property type="nucleotide sequence ID" value="NZ_CP015114.1"/>
</dbReference>
<dbReference type="EMBL" id="CP068073">
    <property type="protein sequence ID" value="QQS82449.1"/>
    <property type="molecule type" value="Genomic_DNA"/>
</dbReference>
<evidence type="ECO:0000256" key="1">
    <source>
        <dbReference type="SAM" id="Phobius"/>
    </source>
</evidence>
<keyword evidence="1" id="KW-1133">Transmembrane helix</keyword>
<dbReference type="AlphaFoldDB" id="A0A143PBN9"/>
<dbReference type="Pfam" id="PF05656">
    <property type="entry name" value="DUF805"/>
    <property type="match status" value="1"/>
</dbReference>
<feature type="transmembrane region" description="Helical" evidence="1">
    <location>
        <begin position="97"/>
        <end position="116"/>
    </location>
</feature>
<name>A0A143PBN9_9STAP</name>
<accession>A0A143PBN9</accession>
<proteinExistence type="predicted"/>
<reference evidence="3 4" key="1">
    <citation type="submission" date="2018-11" db="EMBL/GenBank/DDBJ databases">
        <title>Genomic profiling of Staphylococcus species from a Poultry farm system in KwaZulu-Natal, South Africa.</title>
        <authorList>
            <person name="Amoako D.G."/>
            <person name="Somboro A.M."/>
            <person name="Abia A.L.K."/>
            <person name="Bester L.A."/>
            <person name="Essack S.Y."/>
        </authorList>
    </citation>
    <scope>NUCLEOTIDE SEQUENCE [LARGE SCALE GENOMIC DNA]</scope>
    <source>
        <strain evidence="3 4">SA11</strain>
    </source>
</reference>
<feature type="transmembrane region" description="Helical" evidence="1">
    <location>
        <begin position="152"/>
        <end position="172"/>
    </location>
</feature>
<feature type="transmembrane region" description="Helical" evidence="1">
    <location>
        <begin position="65"/>
        <end position="85"/>
    </location>
</feature>
<evidence type="ECO:0000313" key="4">
    <source>
        <dbReference type="Proteomes" id="UP000293854"/>
    </source>
</evidence>
<dbReference type="OrthoDB" id="2285053at2"/>
<keyword evidence="1" id="KW-0472">Membrane</keyword>
<sequence>MYCSKCGAELNPKDAFCACCGKPVASNSNTTKSANVTNQLNIWQNYQAFWQNFINFKDIAKRTPFWVSTILNIIITTVLLIIGITGKDELTGQASPILYIAILFIIVTFCPQLAITYRRFNDAKKRKWSIWANLILPIDPIMEIVNGTGSPISSLLLFVTIGLFIYNSIILISPSKESI</sequence>
<dbReference type="EMBL" id="RQTE01000069">
    <property type="protein sequence ID" value="RZI03242.1"/>
    <property type="molecule type" value="Genomic_DNA"/>
</dbReference>
<dbReference type="PANTHER" id="PTHR34980">
    <property type="entry name" value="INNER MEMBRANE PROTEIN-RELATED-RELATED"/>
    <property type="match status" value="1"/>
</dbReference>
<dbReference type="GeneID" id="93727678"/>
<keyword evidence="5" id="KW-1185">Reference proteome</keyword>
<reference evidence="2 5" key="2">
    <citation type="submission" date="2021-01" db="EMBL/GenBank/DDBJ databases">
        <title>FDA dAtabase for Regulatory Grade micrObial Sequences (FDA-ARGOS): Supporting development and validation of Infectious Disease Dx tests.</title>
        <authorList>
            <person name="Sproer C."/>
            <person name="Gronow S."/>
            <person name="Severitt S."/>
            <person name="Schroder I."/>
            <person name="Tallon L."/>
            <person name="Sadzewicz L."/>
            <person name="Zhao X."/>
            <person name="Boylan J."/>
            <person name="Ott S."/>
            <person name="Bowen H."/>
            <person name="Vavikolanu K."/>
            <person name="Mehta A."/>
            <person name="Aluvathingal J."/>
            <person name="Nadendla S."/>
            <person name="Lowell S."/>
            <person name="Myers T."/>
            <person name="Yan Y."/>
            <person name="Sichtig H."/>
        </authorList>
    </citation>
    <scope>NUCLEOTIDE SEQUENCE [LARGE SCALE GENOMIC DNA]</scope>
    <source>
        <strain evidence="2 5">FDAARGOS_1148</strain>
    </source>
</reference>
<protein>
    <submittedName>
        <fullName evidence="3">DUF805 domain-containing protein</fullName>
    </submittedName>
</protein>
<evidence type="ECO:0000313" key="2">
    <source>
        <dbReference type="EMBL" id="QQS82449.1"/>
    </source>
</evidence>
<evidence type="ECO:0000313" key="3">
    <source>
        <dbReference type="EMBL" id="RZI03242.1"/>
    </source>
</evidence>
<dbReference type="InterPro" id="IPR008523">
    <property type="entry name" value="DUF805"/>
</dbReference>
<gene>
    <name evidence="3" type="ORF">EIG99_04030</name>
    <name evidence="2" type="ORF">I6J05_11180</name>
</gene>
<dbReference type="Proteomes" id="UP000595942">
    <property type="component" value="Chromosome"/>
</dbReference>
<evidence type="ECO:0000313" key="5">
    <source>
        <dbReference type="Proteomes" id="UP000595942"/>
    </source>
</evidence>